<dbReference type="SUPFAM" id="SSF56784">
    <property type="entry name" value="HAD-like"/>
    <property type="match status" value="1"/>
</dbReference>
<dbReference type="SFLD" id="SFLDS00003">
    <property type="entry name" value="Haloacid_Dehalogenase"/>
    <property type="match status" value="1"/>
</dbReference>
<dbReference type="AlphaFoldDB" id="A0A6N7R3F2"/>
<sequence length="221" mass="25955">MKAVLFDLDGTLLDRDSSINIFAENQYNKYYKALQHIDKDLYINRFIELDNREMVWKDKVYEQLVQEFTITDLTWIELLDDYISRFCYSCKPFSNLHEMLNRLKNMNIKLGLITNGKGTFQRHSINALEIDKYFSIILISELEGIKKPNAKIFEKALQHLQVQPNDCFFVGDHPENDINAAKRVGMYTIWKYTSGVTCDSADFIIADLKQIPIIMKDFQEE</sequence>
<dbReference type="PRINTS" id="PR00413">
    <property type="entry name" value="HADHALOGNASE"/>
</dbReference>
<dbReference type="SFLD" id="SFLDG01129">
    <property type="entry name" value="C1.5:_HAD__Beta-PGM__Phosphata"/>
    <property type="match status" value="1"/>
</dbReference>
<evidence type="ECO:0000313" key="5">
    <source>
        <dbReference type="EMBL" id="MRI67566.1"/>
    </source>
</evidence>
<protein>
    <submittedName>
        <fullName evidence="5">HAD-IA family hydrolase</fullName>
    </submittedName>
</protein>
<dbReference type="InterPro" id="IPR036412">
    <property type="entry name" value="HAD-like_sf"/>
</dbReference>
<accession>A0A6N7R3F2</accession>
<organism evidence="5 6">
    <name type="scientific">Gracilibacillus thailandensis</name>
    <dbReference type="NCBI Taxonomy" id="563735"/>
    <lineage>
        <taxon>Bacteria</taxon>
        <taxon>Bacillati</taxon>
        <taxon>Bacillota</taxon>
        <taxon>Bacilli</taxon>
        <taxon>Bacillales</taxon>
        <taxon>Bacillaceae</taxon>
        <taxon>Gracilibacillus</taxon>
    </lineage>
</organism>
<dbReference type="NCBIfam" id="TIGR01549">
    <property type="entry name" value="HAD-SF-IA-v1"/>
    <property type="match status" value="1"/>
</dbReference>
<evidence type="ECO:0000313" key="6">
    <source>
        <dbReference type="Proteomes" id="UP000435187"/>
    </source>
</evidence>
<dbReference type="Proteomes" id="UP000435187">
    <property type="component" value="Unassembled WGS sequence"/>
</dbReference>
<gene>
    <name evidence="5" type="ORF">GH885_14680</name>
</gene>
<dbReference type="GO" id="GO:0016791">
    <property type="term" value="F:phosphatase activity"/>
    <property type="evidence" value="ECO:0007669"/>
    <property type="project" value="TreeGrafter"/>
</dbReference>
<dbReference type="NCBIfam" id="TIGR01509">
    <property type="entry name" value="HAD-SF-IA-v3"/>
    <property type="match status" value="1"/>
</dbReference>
<keyword evidence="3 5" id="KW-0378">Hydrolase</keyword>
<keyword evidence="6" id="KW-1185">Reference proteome</keyword>
<comment type="cofactor">
    <cofactor evidence="1">
        <name>Mg(2+)</name>
        <dbReference type="ChEBI" id="CHEBI:18420"/>
    </cofactor>
</comment>
<reference evidence="5 6" key="1">
    <citation type="submission" date="2019-10" db="EMBL/GenBank/DDBJ databases">
        <title>Gracilibacillus salitolerans sp. nov., a moderate halophile isolated from a saline soil in northwest China.</title>
        <authorList>
            <person name="Gan L."/>
        </authorList>
    </citation>
    <scope>NUCLEOTIDE SEQUENCE [LARGE SCALE GENOMIC DNA]</scope>
    <source>
        <strain evidence="5 6">TP2-8</strain>
    </source>
</reference>
<dbReference type="GO" id="GO:0044281">
    <property type="term" value="P:small molecule metabolic process"/>
    <property type="evidence" value="ECO:0007669"/>
    <property type="project" value="UniProtKB-ARBA"/>
</dbReference>
<dbReference type="EMBL" id="WJEE01000035">
    <property type="protein sequence ID" value="MRI67566.1"/>
    <property type="molecule type" value="Genomic_DNA"/>
</dbReference>
<dbReference type="PANTHER" id="PTHR46470:SF2">
    <property type="entry name" value="GLYCERALDEHYDE 3-PHOSPHATE PHOSPHATASE"/>
    <property type="match status" value="1"/>
</dbReference>
<dbReference type="InterPro" id="IPR023214">
    <property type="entry name" value="HAD_sf"/>
</dbReference>
<dbReference type="InterPro" id="IPR006549">
    <property type="entry name" value="HAD-SF_hydro_IIIA"/>
</dbReference>
<evidence type="ECO:0000256" key="4">
    <source>
        <dbReference type="ARBA" id="ARBA00022842"/>
    </source>
</evidence>
<proteinExistence type="predicted"/>
<keyword evidence="2" id="KW-0479">Metal-binding</keyword>
<dbReference type="PANTHER" id="PTHR46470">
    <property type="entry name" value="N-ACYLNEURAMINATE-9-PHOSPHATASE"/>
    <property type="match status" value="1"/>
</dbReference>
<dbReference type="RefSeq" id="WP_163578707.1">
    <property type="nucleotide sequence ID" value="NZ_JBHUMW010000063.1"/>
</dbReference>
<comment type="caution">
    <text evidence="5">The sequence shown here is derived from an EMBL/GenBank/DDBJ whole genome shotgun (WGS) entry which is preliminary data.</text>
</comment>
<name>A0A6N7R3F2_9BACI</name>
<dbReference type="GO" id="GO:0046872">
    <property type="term" value="F:metal ion binding"/>
    <property type="evidence" value="ECO:0007669"/>
    <property type="project" value="UniProtKB-KW"/>
</dbReference>
<dbReference type="Pfam" id="PF13419">
    <property type="entry name" value="HAD_2"/>
    <property type="match status" value="1"/>
</dbReference>
<dbReference type="Gene3D" id="1.10.150.520">
    <property type="match status" value="1"/>
</dbReference>
<evidence type="ECO:0000256" key="3">
    <source>
        <dbReference type="ARBA" id="ARBA00022801"/>
    </source>
</evidence>
<keyword evidence="4" id="KW-0460">Magnesium</keyword>
<dbReference type="InterPro" id="IPR051400">
    <property type="entry name" value="HAD-like_hydrolase"/>
</dbReference>
<dbReference type="NCBIfam" id="TIGR01662">
    <property type="entry name" value="HAD-SF-IIIA"/>
    <property type="match status" value="1"/>
</dbReference>
<evidence type="ECO:0000256" key="2">
    <source>
        <dbReference type="ARBA" id="ARBA00022723"/>
    </source>
</evidence>
<dbReference type="Gene3D" id="3.40.50.1000">
    <property type="entry name" value="HAD superfamily/HAD-like"/>
    <property type="match status" value="1"/>
</dbReference>
<dbReference type="InterPro" id="IPR041492">
    <property type="entry name" value="HAD_2"/>
</dbReference>
<dbReference type="InterPro" id="IPR006439">
    <property type="entry name" value="HAD-SF_hydro_IA"/>
</dbReference>
<evidence type="ECO:0000256" key="1">
    <source>
        <dbReference type="ARBA" id="ARBA00001946"/>
    </source>
</evidence>